<evidence type="ECO:0000256" key="10">
    <source>
        <dbReference type="ARBA" id="ARBA00023326"/>
    </source>
</evidence>
<dbReference type="Gene3D" id="2.60.40.10">
    <property type="entry name" value="Immunoglobulins"/>
    <property type="match status" value="1"/>
</dbReference>
<dbReference type="Gene3D" id="3.40.50.1700">
    <property type="entry name" value="Glycoside hydrolase family 3 C-terminal domain"/>
    <property type="match status" value="1"/>
</dbReference>
<dbReference type="InterPro" id="IPR050288">
    <property type="entry name" value="Cellulose_deg_GH3"/>
</dbReference>
<evidence type="ECO:0000256" key="8">
    <source>
        <dbReference type="ARBA" id="ARBA00023277"/>
    </source>
</evidence>
<evidence type="ECO:0000256" key="9">
    <source>
        <dbReference type="ARBA" id="ARBA00023295"/>
    </source>
</evidence>
<gene>
    <name evidence="14" type="ORF">GFSPODELE1_LOCUS1258</name>
</gene>
<dbReference type="InterPro" id="IPR036881">
    <property type="entry name" value="Glyco_hydro_3_C_sf"/>
</dbReference>
<evidence type="ECO:0000256" key="3">
    <source>
        <dbReference type="ARBA" id="ARBA00005336"/>
    </source>
</evidence>
<evidence type="ECO:0000256" key="2">
    <source>
        <dbReference type="ARBA" id="ARBA00004987"/>
    </source>
</evidence>
<dbReference type="PRINTS" id="PR00133">
    <property type="entry name" value="GLHYDRLASE3"/>
</dbReference>
<evidence type="ECO:0000256" key="6">
    <source>
        <dbReference type="ARBA" id="ARBA00022801"/>
    </source>
</evidence>
<dbReference type="Gene3D" id="3.20.20.300">
    <property type="entry name" value="Glycoside hydrolase, family 3, N-terminal domain"/>
    <property type="match status" value="1"/>
</dbReference>
<dbReference type="PROSITE" id="PS00562">
    <property type="entry name" value="CBM1_1"/>
    <property type="match status" value="1"/>
</dbReference>
<sequence>MAKLLLNLQVLLGVLSFASAQSGVYQQCGGIGWTGSTTCVSGAVCTVLNDYYSQCLPGSATTSTPPPTTTSAPPTSPSGPSSTNTPPSQTSASNISPEWAAAYSKAKTAVAKLSLNDKVNLGTGVQWQKGACVGNTPAVASIPGFNGLCLEDSPVGVRYADKVSAFPAEINIAATFNRTLMRQRGEAMGAEFKGKGVHVALGPMMNLMRAPAAGRNWEGGGGDPYLSGEIAFETITGIQSVGVQACAKHYINNEQEHFRETSSSNVDDRTEHELYAHPFLRSVQANVASVMCSYNQINGTFACENDQTLNGILKGEFGFQGYVMSGRCGVIQTRCITYTFLLRSDWWATHSGAPAVNAGLDMTMPGDTATNSGQTYFGQSLVSAVQNGQVSQSRIDDLATRILAAWYLVGQDSGFPAINFNAWNSGSGSHVDVQGNHASLIRTIGAASTVLLKNTDNALPLKALKSIAIVGNGAASSSKGPNGYSDRAGDDGVLAMGWGSGTADFPYLTAPADAITTRAKADGTTVSTSLSDTDLTGAGSAAANKDAVLVFITADSGEGYLTVEGNAGDRNNLNAWHNGDALVQKVASVNKNTIVVVNSVGPILVEAWIDHPNVTALVWSGLPGQEAGNAVTDVLYGAYNPGGKLPYTIGKTINDYSAQVVTNGGGTVQIPYNEGLFIDYRHFDAANVTPRFEFGFGLSYTTFSYSDLSITGSTSGGTRQPIGPGAALDPWLHDPVVTVSFALSNNGTVAGTEVPQLYLSPPASAKSAPSNLKGFDSVFLAPGQSKTISFSLSRYDFSVWDVPTQSWQIPSGSTGISVGASSRDLRLKGSIMN</sequence>
<keyword evidence="15" id="KW-1185">Reference proteome</keyword>
<keyword evidence="5 12" id="KW-0732">Signal</keyword>
<proteinExistence type="inferred from homology"/>
<dbReference type="InterPro" id="IPR036962">
    <property type="entry name" value="Glyco_hydro_3_N_sf"/>
</dbReference>
<dbReference type="SMART" id="SM00236">
    <property type="entry name" value="fCBD"/>
    <property type="match status" value="1"/>
</dbReference>
<comment type="pathway">
    <text evidence="2">Glycan metabolism; cellulose degradation.</text>
</comment>
<evidence type="ECO:0000313" key="15">
    <source>
        <dbReference type="Proteomes" id="UP001497453"/>
    </source>
</evidence>
<dbReference type="InterPro" id="IPR001764">
    <property type="entry name" value="Glyco_hydro_3_N"/>
</dbReference>
<evidence type="ECO:0000256" key="1">
    <source>
        <dbReference type="ARBA" id="ARBA00000448"/>
    </source>
</evidence>
<evidence type="ECO:0000256" key="7">
    <source>
        <dbReference type="ARBA" id="ARBA00023001"/>
    </source>
</evidence>
<dbReference type="InterPro" id="IPR026891">
    <property type="entry name" value="Fn3-like"/>
</dbReference>
<accession>A0ABP1CLM5</accession>
<dbReference type="PROSITE" id="PS51164">
    <property type="entry name" value="CBM1_2"/>
    <property type="match status" value="1"/>
</dbReference>
<feature type="chain" id="PRO_5045358612" description="beta-glucosidase" evidence="12">
    <location>
        <begin position="21"/>
        <end position="833"/>
    </location>
</feature>
<keyword evidence="8" id="KW-0119">Carbohydrate metabolism</keyword>
<keyword evidence="6" id="KW-0378">Hydrolase</keyword>
<organism evidence="14 15">
    <name type="scientific">Somion occarium</name>
    <dbReference type="NCBI Taxonomy" id="3059160"/>
    <lineage>
        <taxon>Eukaryota</taxon>
        <taxon>Fungi</taxon>
        <taxon>Dikarya</taxon>
        <taxon>Basidiomycota</taxon>
        <taxon>Agaricomycotina</taxon>
        <taxon>Agaricomycetes</taxon>
        <taxon>Polyporales</taxon>
        <taxon>Cerrenaceae</taxon>
        <taxon>Somion</taxon>
    </lineage>
</organism>
<dbReference type="InterPro" id="IPR002772">
    <property type="entry name" value="Glyco_hydro_3_C"/>
</dbReference>
<dbReference type="InterPro" id="IPR000254">
    <property type="entry name" value="CBD"/>
</dbReference>
<evidence type="ECO:0000256" key="12">
    <source>
        <dbReference type="SAM" id="SignalP"/>
    </source>
</evidence>
<dbReference type="PANTHER" id="PTHR42715:SF2">
    <property type="entry name" value="BETA-GLUCOSIDASE F-RELATED"/>
    <property type="match status" value="1"/>
</dbReference>
<keyword evidence="9" id="KW-0326">Glycosidase</keyword>
<keyword evidence="7" id="KW-0136">Cellulose degradation</keyword>
<dbReference type="SUPFAM" id="SSF51445">
    <property type="entry name" value="(Trans)glycosidases"/>
    <property type="match status" value="1"/>
</dbReference>
<evidence type="ECO:0000313" key="14">
    <source>
        <dbReference type="EMBL" id="CAL1696580.1"/>
    </source>
</evidence>
<dbReference type="InterPro" id="IPR017853">
    <property type="entry name" value="GH"/>
</dbReference>
<dbReference type="Pfam" id="PF00933">
    <property type="entry name" value="Glyco_hydro_3"/>
    <property type="match status" value="1"/>
</dbReference>
<dbReference type="InterPro" id="IPR035971">
    <property type="entry name" value="CBD_sf"/>
</dbReference>
<dbReference type="Pfam" id="PF14310">
    <property type="entry name" value="Fn3-like"/>
    <property type="match status" value="1"/>
</dbReference>
<dbReference type="SMART" id="SM01217">
    <property type="entry name" value="Fn3_like"/>
    <property type="match status" value="1"/>
</dbReference>
<name>A0ABP1CLM5_9APHY</name>
<reference evidence="15" key="1">
    <citation type="submission" date="2024-04" db="EMBL/GenBank/DDBJ databases">
        <authorList>
            <person name="Shaw F."/>
            <person name="Minotto A."/>
        </authorList>
    </citation>
    <scope>NUCLEOTIDE SEQUENCE [LARGE SCALE GENOMIC DNA]</scope>
</reference>
<dbReference type="EMBL" id="OZ037944">
    <property type="protein sequence ID" value="CAL1696580.1"/>
    <property type="molecule type" value="Genomic_DNA"/>
</dbReference>
<feature type="signal peptide" evidence="12">
    <location>
        <begin position="1"/>
        <end position="20"/>
    </location>
</feature>
<keyword evidence="10" id="KW-0624">Polysaccharide degradation</keyword>
<dbReference type="Pfam" id="PF01915">
    <property type="entry name" value="Glyco_hydro_3_C"/>
    <property type="match status" value="1"/>
</dbReference>
<evidence type="ECO:0000256" key="11">
    <source>
        <dbReference type="SAM" id="MobiDB-lite"/>
    </source>
</evidence>
<comment type="similarity">
    <text evidence="3">Belongs to the glycosyl hydrolase 3 family.</text>
</comment>
<evidence type="ECO:0000256" key="5">
    <source>
        <dbReference type="ARBA" id="ARBA00022729"/>
    </source>
</evidence>
<dbReference type="InterPro" id="IPR013783">
    <property type="entry name" value="Ig-like_fold"/>
</dbReference>
<dbReference type="EC" id="3.2.1.21" evidence="4"/>
<evidence type="ECO:0000259" key="13">
    <source>
        <dbReference type="PROSITE" id="PS51164"/>
    </source>
</evidence>
<dbReference type="Proteomes" id="UP001497453">
    <property type="component" value="Chromosome 1"/>
</dbReference>
<evidence type="ECO:0000256" key="4">
    <source>
        <dbReference type="ARBA" id="ARBA00012744"/>
    </source>
</evidence>
<feature type="domain" description="CBM1" evidence="13">
    <location>
        <begin position="20"/>
        <end position="56"/>
    </location>
</feature>
<feature type="region of interest" description="Disordered" evidence="11">
    <location>
        <begin position="59"/>
        <end position="94"/>
    </location>
</feature>
<dbReference type="PANTHER" id="PTHR42715">
    <property type="entry name" value="BETA-GLUCOSIDASE"/>
    <property type="match status" value="1"/>
</dbReference>
<dbReference type="SUPFAM" id="SSF57180">
    <property type="entry name" value="Cellulose-binding domain"/>
    <property type="match status" value="1"/>
</dbReference>
<comment type="catalytic activity">
    <reaction evidence="1">
        <text>Hydrolysis of terminal, non-reducing beta-D-glucosyl residues with release of beta-D-glucose.</text>
        <dbReference type="EC" id="3.2.1.21"/>
    </reaction>
</comment>
<dbReference type="SUPFAM" id="SSF52279">
    <property type="entry name" value="Beta-D-glucan exohydrolase, C-terminal domain"/>
    <property type="match status" value="1"/>
</dbReference>
<dbReference type="Pfam" id="PF00734">
    <property type="entry name" value="CBM_1"/>
    <property type="match status" value="1"/>
</dbReference>
<protein>
    <recommendedName>
        <fullName evidence="4">beta-glucosidase</fullName>
        <ecNumber evidence="4">3.2.1.21</ecNumber>
    </recommendedName>
</protein>